<dbReference type="Gene3D" id="2.60.40.1120">
    <property type="entry name" value="Carboxypeptidase-like, regulatory domain"/>
    <property type="match status" value="1"/>
</dbReference>
<dbReference type="InterPro" id="IPR024278">
    <property type="entry name" value="DUF3823_N"/>
</dbReference>
<dbReference type="Proteomes" id="UP000244450">
    <property type="component" value="Unassembled WGS sequence"/>
</dbReference>
<evidence type="ECO:0000313" key="4">
    <source>
        <dbReference type="EMBL" id="PUZ25074.1"/>
    </source>
</evidence>
<dbReference type="Gene3D" id="2.60.40.2060">
    <property type="match status" value="1"/>
</dbReference>
<dbReference type="AlphaFoldDB" id="A0A2T7BFM4"/>
<comment type="caution">
    <text evidence="4">The sequence shown here is derived from an EMBL/GenBank/DDBJ whole genome shotgun (WGS) entry which is preliminary data.</text>
</comment>
<evidence type="ECO:0008006" key="6">
    <source>
        <dbReference type="Google" id="ProtNLM"/>
    </source>
</evidence>
<evidence type="ECO:0000313" key="5">
    <source>
        <dbReference type="Proteomes" id="UP000244450"/>
    </source>
</evidence>
<evidence type="ECO:0000256" key="1">
    <source>
        <dbReference type="SAM" id="SignalP"/>
    </source>
</evidence>
<dbReference type="Pfam" id="PF18003">
    <property type="entry name" value="DUF3823_C"/>
    <property type="match status" value="1"/>
</dbReference>
<dbReference type="Pfam" id="PF12866">
    <property type="entry name" value="DUF3823"/>
    <property type="match status" value="1"/>
</dbReference>
<dbReference type="RefSeq" id="WP_108686911.1">
    <property type="nucleotide sequence ID" value="NZ_QCYK01000002.1"/>
</dbReference>
<proteinExistence type="predicted"/>
<evidence type="ECO:0000259" key="3">
    <source>
        <dbReference type="Pfam" id="PF18003"/>
    </source>
</evidence>
<reference evidence="4 5" key="1">
    <citation type="submission" date="2018-04" db="EMBL/GenBank/DDBJ databases">
        <title>Chitinophaga fuyangensis sp. nov., isolated from soil in a chemical factory.</title>
        <authorList>
            <person name="Chen K."/>
        </authorList>
    </citation>
    <scope>NUCLEOTIDE SEQUENCE [LARGE SCALE GENOMIC DNA]</scope>
    <source>
        <strain evidence="4 5">LY-1</strain>
    </source>
</reference>
<gene>
    <name evidence="4" type="ORF">DCC81_12235</name>
</gene>
<organism evidence="4 5">
    <name type="scientific">Chitinophaga parva</name>
    <dbReference type="NCBI Taxonomy" id="2169414"/>
    <lineage>
        <taxon>Bacteria</taxon>
        <taxon>Pseudomonadati</taxon>
        <taxon>Bacteroidota</taxon>
        <taxon>Chitinophagia</taxon>
        <taxon>Chitinophagales</taxon>
        <taxon>Chitinophagaceae</taxon>
        <taxon>Chitinophaga</taxon>
    </lineage>
</organism>
<name>A0A2T7BFM4_9BACT</name>
<sequence length="245" mass="27039">MKKTASIFLGLSLLAMMACTKTDNLAGPDSGFQGNLVDATAGGKSNVLTETGGMQIKLEELSWSATPTPQYIPSKPDGTFEDSQLFKGHYRVTPYGGAFWPVDPIELDINGMTSHDFTITPYAHITGLTWQLDTTTLTMNFKIDPPVKTGLPQIIDVRSYINVDKYVGAGATISQYTDGSLDGSEQIRCFESINADWNETMATKTFTLKIRNLKRGRTYYARVGVRFNDSFKSSNLSEIFQVDVK</sequence>
<feature type="chain" id="PRO_5015576641" description="DUF3823 domain-containing protein" evidence="1">
    <location>
        <begin position="27"/>
        <end position="245"/>
    </location>
</feature>
<feature type="signal peptide" evidence="1">
    <location>
        <begin position="1"/>
        <end position="26"/>
    </location>
</feature>
<evidence type="ECO:0000259" key="2">
    <source>
        <dbReference type="Pfam" id="PF12866"/>
    </source>
</evidence>
<keyword evidence="1" id="KW-0732">Signal</keyword>
<protein>
    <recommendedName>
        <fullName evidence="6">DUF3823 domain-containing protein</fullName>
    </recommendedName>
</protein>
<feature type="domain" description="DUF3823" evidence="3">
    <location>
        <begin position="133"/>
        <end position="238"/>
    </location>
</feature>
<dbReference type="InterPro" id="IPR041186">
    <property type="entry name" value="DUF3823_C"/>
</dbReference>
<accession>A0A2T7BFM4</accession>
<keyword evidence="5" id="KW-1185">Reference proteome</keyword>
<dbReference type="EMBL" id="QCYK01000002">
    <property type="protein sequence ID" value="PUZ25074.1"/>
    <property type="molecule type" value="Genomic_DNA"/>
</dbReference>
<feature type="domain" description="DUF3823" evidence="2">
    <location>
        <begin position="32"/>
        <end position="119"/>
    </location>
</feature>
<dbReference type="OrthoDB" id="642123at2"/>
<dbReference type="PROSITE" id="PS51257">
    <property type="entry name" value="PROKAR_LIPOPROTEIN"/>
    <property type="match status" value="1"/>
</dbReference>